<dbReference type="Proteomes" id="UP001596500">
    <property type="component" value="Unassembled WGS sequence"/>
</dbReference>
<sequence length="162" mass="19087">MEHFMELRYRLRSVANHHSIYVSLDELANILYCSTRNVKRILKNMEDEGLIYWKPGGGRGNRSKLLFRKSLEEMLPSHIHALVDRGEYRQAIRWLKREGIPGHVRERCYKYVLRELSFPRIDVSEMDQLNRNRPAAITPAIISTSTGRWFFVDGGQGRKRDK</sequence>
<dbReference type="Pfam" id="PF12793">
    <property type="entry name" value="SgrR_N"/>
    <property type="match status" value="1"/>
</dbReference>
<keyword evidence="3" id="KW-1185">Reference proteome</keyword>
<protein>
    <submittedName>
        <fullName evidence="2">SgrR family transcriptional regulator</fullName>
    </submittedName>
</protein>
<accession>A0ABW2RKR3</accession>
<dbReference type="InterPro" id="IPR036388">
    <property type="entry name" value="WH-like_DNA-bd_sf"/>
</dbReference>
<gene>
    <name evidence="2" type="ORF">ACFQNG_10745</name>
</gene>
<reference evidence="3" key="1">
    <citation type="journal article" date="2019" name="Int. J. Syst. Evol. Microbiol.">
        <title>The Global Catalogue of Microorganisms (GCM) 10K type strain sequencing project: providing services to taxonomists for standard genome sequencing and annotation.</title>
        <authorList>
            <consortium name="The Broad Institute Genomics Platform"/>
            <consortium name="The Broad Institute Genome Sequencing Center for Infectious Disease"/>
            <person name="Wu L."/>
            <person name="Ma J."/>
        </authorList>
    </citation>
    <scope>NUCLEOTIDE SEQUENCE [LARGE SCALE GENOMIC DNA]</scope>
    <source>
        <strain evidence="3">CGMCC 1.12942</strain>
    </source>
</reference>
<organism evidence="2 3">
    <name type="scientific">Laceyella putida</name>
    <dbReference type="NCBI Taxonomy" id="110101"/>
    <lineage>
        <taxon>Bacteria</taxon>
        <taxon>Bacillati</taxon>
        <taxon>Bacillota</taxon>
        <taxon>Bacilli</taxon>
        <taxon>Bacillales</taxon>
        <taxon>Thermoactinomycetaceae</taxon>
        <taxon>Laceyella</taxon>
    </lineage>
</organism>
<dbReference type="InterPro" id="IPR025370">
    <property type="entry name" value="SgrR_HTH_N"/>
</dbReference>
<dbReference type="InterPro" id="IPR036390">
    <property type="entry name" value="WH_DNA-bd_sf"/>
</dbReference>
<dbReference type="RefSeq" id="WP_379864979.1">
    <property type="nucleotide sequence ID" value="NZ_JBHTBW010000031.1"/>
</dbReference>
<dbReference type="EMBL" id="JBHTBW010000031">
    <property type="protein sequence ID" value="MFC7441619.1"/>
    <property type="molecule type" value="Genomic_DNA"/>
</dbReference>
<evidence type="ECO:0000313" key="2">
    <source>
        <dbReference type="EMBL" id="MFC7441619.1"/>
    </source>
</evidence>
<comment type="caution">
    <text evidence="2">The sequence shown here is derived from an EMBL/GenBank/DDBJ whole genome shotgun (WGS) entry which is preliminary data.</text>
</comment>
<feature type="domain" description="Transcriptional regulator SgrR N-terminal HTH" evidence="1">
    <location>
        <begin position="10"/>
        <end position="97"/>
    </location>
</feature>
<proteinExistence type="predicted"/>
<dbReference type="SUPFAM" id="SSF46785">
    <property type="entry name" value="Winged helix' DNA-binding domain"/>
    <property type="match status" value="1"/>
</dbReference>
<name>A0ABW2RKR3_9BACL</name>
<dbReference type="Gene3D" id="1.10.10.10">
    <property type="entry name" value="Winged helix-like DNA-binding domain superfamily/Winged helix DNA-binding domain"/>
    <property type="match status" value="1"/>
</dbReference>
<evidence type="ECO:0000313" key="3">
    <source>
        <dbReference type="Proteomes" id="UP001596500"/>
    </source>
</evidence>
<evidence type="ECO:0000259" key="1">
    <source>
        <dbReference type="Pfam" id="PF12793"/>
    </source>
</evidence>